<organism evidence="2 3">
    <name type="scientific">Taxus chinensis</name>
    <name type="common">Chinese yew</name>
    <name type="synonym">Taxus wallichiana var. chinensis</name>
    <dbReference type="NCBI Taxonomy" id="29808"/>
    <lineage>
        <taxon>Eukaryota</taxon>
        <taxon>Viridiplantae</taxon>
        <taxon>Streptophyta</taxon>
        <taxon>Embryophyta</taxon>
        <taxon>Tracheophyta</taxon>
        <taxon>Spermatophyta</taxon>
        <taxon>Pinopsida</taxon>
        <taxon>Pinidae</taxon>
        <taxon>Conifers II</taxon>
        <taxon>Cupressales</taxon>
        <taxon>Taxaceae</taxon>
        <taxon>Taxus</taxon>
    </lineage>
</organism>
<evidence type="ECO:0000313" key="3">
    <source>
        <dbReference type="Proteomes" id="UP000824469"/>
    </source>
</evidence>
<feature type="compositionally biased region" description="Low complexity" evidence="1">
    <location>
        <begin position="16"/>
        <end position="27"/>
    </location>
</feature>
<dbReference type="Proteomes" id="UP000824469">
    <property type="component" value="Unassembled WGS sequence"/>
</dbReference>
<feature type="region of interest" description="Disordered" evidence="1">
    <location>
        <begin position="11"/>
        <end position="252"/>
    </location>
</feature>
<proteinExistence type="predicted"/>
<feature type="compositionally biased region" description="Basic residues" evidence="1">
    <location>
        <begin position="281"/>
        <end position="297"/>
    </location>
</feature>
<dbReference type="AlphaFoldDB" id="A0AA38KR89"/>
<dbReference type="PANTHER" id="PTHR47911:SF1">
    <property type="entry name" value="OS06G0664400 PROTEIN"/>
    <property type="match status" value="1"/>
</dbReference>
<feature type="compositionally biased region" description="Low complexity" evidence="1">
    <location>
        <begin position="226"/>
        <end position="240"/>
    </location>
</feature>
<dbReference type="PANTHER" id="PTHR47911">
    <property type="entry name" value="HYDROXYPROLINE-RICH GLYCOPROTEIN-LIKE"/>
    <property type="match status" value="1"/>
</dbReference>
<reference evidence="2 3" key="1">
    <citation type="journal article" date="2021" name="Nat. Plants">
        <title>The Taxus genome provides insights into paclitaxel biosynthesis.</title>
        <authorList>
            <person name="Xiong X."/>
            <person name="Gou J."/>
            <person name="Liao Q."/>
            <person name="Li Y."/>
            <person name="Zhou Q."/>
            <person name="Bi G."/>
            <person name="Li C."/>
            <person name="Du R."/>
            <person name="Wang X."/>
            <person name="Sun T."/>
            <person name="Guo L."/>
            <person name="Liang H."/>
            <person name="Lu P."/>
            <person name="Wu Y."/>
            <person name="Zhang Z."/>
            <person name="Ro D.K."/>
            <person name="Shang Y."/>
            <person name="Huang S."/>
            <person name="Yan J."/>
        </authorList>
    </citation>
    <scope>NUCLEOTIDE SEQUENCE [LARGE SCALE GENOMIC DNA]</scope>
    <source>
        <strain evidence="2">Ta-2019</strain>
    </source>
</reference>
<name>A0AA38KR89_TAXCH</name>
<accession>A0AA38KR89</accession>
<evidence type="ECO:0000313" key="2">
    <source>
        <dbReference type="EMBL" id="KAH9308136.1"/>
    </source>
</evidence>
<keyword evidence="3" id="KW-1185">Reference proteome</keyword>
<feature type="region of interest" description="Disordered" evidence="1">
    <location>
        <begin position="269"/>
        <end position="314"/>
    </location>
</feature>
<dbReference type="EMBL" id="JAHRHJ020000007">
    <property type="protein sequence ID" value="KAH9308136.1"/>
    <property type="molecule type" value="Genomic_DNA"/>
</dbReference>
<evidence type="ECO:0000256" key="1">
    <source>
        <dbReference type="SAM" id="MobiDB-lite"/>
    </source>
</evidence>
<protein>
    <submittedName>
        <fullName evidence="2">Uncharacterized protein</fullName>
    </submittedName>
</protein>
<dbReference type="OMA" id="CEPEYIM"/>
<sequence>MKGIGRVVLKANNLPSSSATWTTSFSSGAGRGRGVPFPAPKIIGKPPDEKPEDDFLQTPIPAGRGRGAALFPQPNTASRHNRGGGEAKDFSVAQPQTPLKSWQPELDFGPVAGRGRGKKLMPPPTEEKDAKPDVNPLPATEEAEQQNRPYERSVVKPPTAPEQVEQKDGLYNRSTEATVNPIFMRRAAEPSKPSESYGRGRPGRQTGSVESPPVGEENRHARAPRRAMPGMPRQAPRRPGTLPSTVQKLTGEDAVKQALDILKKRAEETGITAGPGDGRGRGRGVTRGRGSRGRGLQRRGGDRNAGGIDADGVFMGDDADGERFVKKIGEDKWKEIEEAINNVSTDILPDPLEDAYIDALNTNLSLEFEPEYYMENFGTNPDIDEKPPIPLRDYLVEMKPVFVAAEGIQSEKEWELFLEDTMKRAPYLRELLHGYAGYGRLTAREEQEHLKNLTSYIPDNAHQSVKNFADRAALSLQSNPGWGFEKKHLCMRKLVEDVNQHYKQKHS</sequence>
<comment type="caution">
    <text evidence="2">The sequence shown here is derived from an EMBL/GenBank/DDBJ whole genome shotgun (WGS) entry which is preliminary data.</text>
</comment>
<gene>
    <name evidence="2" type="ORF">KI387_036047</name>
</gene>
<feature type="non-terminal residue" evidence="2">
    <location>
        <position position="507"/>
    </location>
</feature>